<dbReference type="Gene3D" id="3.10.350.10">
    <property type="entry name" value="LysM domain"/>
    <property type="match status" value="1"/>
</dbReference>
<evidence type="ECO:0000313" key="3">
    <source>
        <dbReference type="EMBL" id="GAA2124567.1"/>
    </source>
</evidence>
<dbReference type="InterPro" id="IPR036779">
    <property type="entry name" value="LysM_dom_sf"/>
</dbReference>
<sequence length="239" mass="24966">MPDQTELAQAQLVEVEFADDGAATPRSGGKTAKVQFNPETLKLTSANTVAKTDAAGSASMQFIGSSSTKLDLELWFDATVTAEGVELRSMTEGVYYFITPSKSGGEAKFKVPGVRFEWGAFTFDGVLTTLNETLELFSHDGRPLRSRISLSFASQEIRFRIEESGAGGGGAGVGQTPRTPVGQGDSVQQLAGKAGGSNADWKAIAAANGIENPRLPQVGALLTPPRVGVNVSGLLGGRS</sequence>
<dbReference type="Proteomes" id="UP001500575">
    <property type="component" value="Unassembled WGS sequence"/>
</dbReference>
<gene>
    <name evidence="3" type="ORF">GCM10009843_21420</name>
</gene>
<name>A0ABN2YAN4_9ACTN</name>
<evidence type="ECO:0000256" key="1">
    <source>
        <dbReference type="SAM" id="MobiDB-lite"/>
    </source>
</evidence>
<evidence type="ECO:0000313" key="4">
    <source>
        <dbReference type="Proteomes" id="UP001500575"/>
    </source>
</evidence>
<organism evidence="3 4">
    <name type="scientific">Nocardioides bigeumensis</name>
    <dbReference type="NCBI Taxonomy" id="433657"/>
    <lineage>
        <taxon>Bacteria</taxon>
        <taxon>Bacillati</taxon>
        <taxon>Actinomycetota</taxon>
        <taxon>Actinomycetes</taxon>
        <taxon>Propionibacteriales</taxon>
        <taxon>Nocardioidaceae</taxon>
        <taxon>Nocardioides</taxon>
    </lineage>
</organism>
<feature type="domain" description="Contractile injection system tube protein N-terminal" evidence="2">
    <location>
        <begin position="25"/>
        <end position="156"/>
    </location>
</feature>
<accession>A0ABN2YAN4</accession>
<feature type="region of interest" description="Disordered" evidence="1">
    <location>
        <begin position="164"/>
        <end position="193"/>
    </location>
</feature>
<comment type="caution">
    <text evidence="3">The sequence shown here is derived from an EMBL/GenBank/DDBJ whole genome shotgun (WGS) entry which is preliminary data.</text>
</comment>
<protein>
    <submittedName>
        <fullName evidence="3">LysM peptidoglycan-binding domain-containing protein</fullName>
    </submittedName>
</protein>
<reference evidence="3 4" key="1">
    <citation type="journal article" date="2019" name="Int. J. Syst. Evol. Microbiol.">
        <title>The Global Catalogue of Microorganisms (GCM) 10K type strain sequencing project: providing services to taxonomists for standard genome sequencing and annotation.</title>
        <authorList>
            <consortium name="The Broad Institute Genomics Platform"/>
            <consortium name="The Broad Institute Genome Sequencing Center for Infectious Disease"/>
            <person name="Wu L."/>
            <person name="Ma J."/>
        </authorList>
    </citation>
    <scope>NUCLEOTIDE SEQUENCE [LARGE SCALE GENOMIC DNA]</scope>
    <source>
        <strain evidence="3 4">JCM 16021</strain>
    </source>
</reference>
<dbReference type="EMBL" id="BAAAQQ010000011">
    <property type="protein sequence ID" value="GAA2124567.1"/>
    <property type="molecule type" value="Genomic_DNA"/>
</dbReference>
<dbReference type="Pfam" id="PF19266">
    <property type="entry name" value="CIS_tube"/>
    <property type="match status" value="1"/>
</dbReference>
<dbReference type="RefSeq" id="WP_344303705.1">
    <property type="nucleotide sequence ID" value="NZ_BAAAQQ010000011.1"/>
</dbReference>
<keyword evidence="4" id="KW-1185">Reference proteome</keyword>
<dbReference type="InterPro" id="IPR045361">
    <property type="entry name" value="CIS_tube_prot_N"/>
</dbReference>
<proteinExistence type="predicted"/>
<evidence type="ECO:0000259" key="2">
    <source>
        <dbReference type="Pfam" id="PF19266"/>
    </source>
</evidence>